<keyword evidence="5" id="KW-0445">Lipid transport</keyword>
<keyword evidence="10" id="KW-1185">Reference proteome</keyword>
<dbReference type="Pfam" id="PF01237">
    <property type="entry name" value="Oxysterol_BP"/>
    <property type="match status" value="1"/>
</dbReference>
<evidence type="ECO:0000256" key="6">
    <source>
        <dbReference type="ARBA" id="ARBA00023121"/>
    </source>
</evidence>
<dbReference type="GO" id="GO:0006869">
    <property type="term" value="P:lipid transport"/>
    <property type="evidence" value="ECO:0007669"/>
    <property type="project" value="UniProtKB-KW"/>
</dbReference>
<dbReference type="Proteomes" id="UP001604277">
    <property type="component" value="Unassembled WGS sequence"/>
</dbReference>
<reference evidence="10" key="1">
    <citation type="submission" date="2024-07" db="EMBL/GenBank/DDBJ databases">
        <title>Two chromosome-level genome assemblies of Korean endemic species Abeliophyllum distichum and Forsythia ovata (Oleaceae).</title>
        <authorList>
            <person name="Jang H."/>
        </authorList>
    </citation>
    <scope>NUCLEOTIDE SEQUENCE [LARGE SCALE GENOMIC DNA]</scope>
</reference>
<dbReference type="InterPro" id="IPR037239">
    <property type="entry name" value="OSBP_sf"/>
</dbReference>
<sequence>MSTTNDRCTVGIGDNIIDNIVVAFSLSLNADIINGCYSYGIIMRVKEMHPLCCISLESPAIGDRTPEPILLRTGSAMNFSGGGSDANAGGSDVSSSSSVAGILYKWTNYGKGWRSRWFTLRSNGVLSYSKNRRPETFNGCEDSVLIGHIKVPSNSVTVNIRRKHSKTVGIVHLKVSSFRESKSDDKRFYIFTATKTLHLRTNTKKERVEWIQALISTRSPLNDNIPLLTRDLSISTERLKQRMLGDGIGEGLVKDCEQIMLSEFSEIQCQFKVICEERSNLLDTIRQLEASNIEPEASGMNDGEYQSMKQEYSNLARGKYSEWSTTESSDDVDKQELEEASDEEEPHFFDTNEYFSEPTTSCESVDIDRMDSRARSKSQTDNVNKGNSKNNVFDSRYPQIERRKRLPDPVEKEKGVSLWSIIKDNIGKDLTQVCLPVYFNEPISSLQKCFEDLEYSYLLDRAYEHGKAGNDLLRILNVAAFAVSGYASSEGRHCKPFNPLLGETYEADYPEKGIHFFSEKVSHHPTVIACHCEGKGWKFRADSNLKSKFWGRSIQLDPIGILTLEFDDGEIFQWSKVTTSIYNLILGNIYCDHRGTMHIRGNWRYSCKLKFKEQSILERNPHQVHGFVEDVTGTKVATLFGKWDDSMYFMNGEGAGKVKDMSDASLLWKRNKPPPNLTRYNLTNFAITLNELTPGLKEKLPPTDSRLRPDQRYLENGEYDKANAEKLRLEMRQRMSRKLQENGWQPRWFQRDCKDGSFCYVGGYWEAREQGKWDRCPNIFGEISDNPNSFEAFIQFQFQFRLAAGLDWHIYKYGSVLVPVYYGGSTCEMSQTGLGKFVWFFNELVDRGWVARPMFDSADVHNRSESMIFSIDLGEL</sequence>
<organism evidence="9 10">
    <name type="scientific">Forsythia ovata</name>
    <dbReference type="NCBI Taxonomy" id="205694"/>
    <lineage>
        <taxon>Eukaryota</taxon>
        <taxon>Viridiplantae</taxon>
        <taxon>Streptophyta</taxon>
        <taxon>Embryophyta</taxon>
        <taxon>Tracheophyta</taxon>
        <taxon>Spermatophyta</taxon>
        <taxon>Magnoliopsida</taxon>
        <taxon>eudicotyledons</taxon>
        <taxon>Gunneridae</taxon>
        <taxon>Pentapetalae</taxon>
        <taxon>asterids</taxon>
        <taxon>lamiids</taxon>
        <taxon>Lamiales</taxon>
        <taxon>Oleaceae</taxon>
        <taxon>Forsythieae</taxon>
        <taxon>Forsythia</taxon>
    </lineage>
</organism>
<feature type="compositionally biased region" description="Polar residues" evidence="7">
    <location>
        <begin position="353"/>
        <end position="363"/>
    </location>
</feature>
<dbReference type="InterPro" id="IPR000648">
    <property type="entry name" value="Oxysterol-bd"/>
</dbReference>
<name>A0ABD1WES2_9LAMI</name>
<dbReference type="Gene3D" id="2.30.29.30">
    <property type="entry name" value="Pleckstrin-homology domain (PH domain)/Phosphotyrosine-binding domain (PTB)"/>
    <property type="match status" value="1"/>
</dbReference>
<dbReference type="FunFam" id="2.40.160.120:FF:000006">
    <property type="entry name" value="oxysterol-binding protein-related protein 1D isoform X1"/>
    <property type="match status" value="1"/>
</dbReference>
<keyword evidence="3" id="KW-0813">Transport</keyword>
<dbReference type="PANTHER" id="PTHR10972">
    <property type="entry name" value="OXYSTEROL-BINDING PROTEIN-RELATED"/>
    <property type="match status" value="1"/>
</dbReference>
<dbReference type="FunFam" id="3.30.70.3490:FF:000013">
    <property type="entry name" value="Oxysterol-binding protein-related protein 2A"/>
    <property type="match status" value="1"/>
</dbReference>
<accession>A0ABD1WES2</accession>
<dbReference type="SMART" id="SM00233">
    <property type="entry name" value="PH"/>
    <property type="match status" value="1"/>
</dbReference>
<evidence type="ECO:0000259" key="8">
    <source>
        <dbReference type="PROSITE" id="PS50003"/>
    </source>
</evidence>
<evidence type="ECO:0000313" key="10">
    <source>
        <dbReference type="Proteomes" id="UP001604277"/>
    </source>
</evidence>
<gene>
    <name evidence="9" type="ORF">Fot_09607</name>
</gene>
<evidence type="ECO:0000256" key="3">
    <source>
        <dbReference type="ARBA" id="ARBA00022448"/>
    </source>
</evidence>
<feature type="region of interest" description="Disordered" evidence="7">
    <location>
        <begin position="319"/>
        <end position="406"/>
    </location>
</feature>
<evidence type="ECO:0000256" key="7">
    <source>
        <dbReference type="SAM" id="MobiDB-lite"/>
    </source>
</evidence>
<keyword evidence="4" id="KW-0175">Coiled coil</keyword>
<dbReference type="SUPFAM" id="SSF144000">
    <property type="entry name" value="Oxysterol-binding protein-like"/>
    <property type="match status" value="1"/>
</dbReference>
<comment type="caution">
    <text evidence="9">The sequence shown here is derived from an EMBL/GenBank/DDBJ whole genome shotgun (WGS) entry which is preliminary data.</text>
</comment>
<comment type="similarity">
    <text evidence="2">Belongs to the OSBP family.</text>
</comment>
<feature type="compositionally biased region" description="Polar residues" evidence="7">
    <location>
        <begin position="377"/>
        <end position="393"/>
    </location>
</feature>
<comment type="function">
    <text evidence="1">May be involved in the transport of sterols.</text>
</comment>
<dbReference type="Pfam" id="PF15413">
    <property type="entry name" value="PH_11"/>
    <property type="match status" value="1"/>
</dbReference>
<protein>
    <submittedName>
        <fullName evidence="9">Oxysterol-binding protein-related protein 2A</fullName>
    </submittedName>
</protein>
<evidence type="ECO:0000256" key="2">
    <source>
        <dbReference type="ARBA" id="ARBA00008842"/>
    </source>
</evidence>
<dbReference type="GO" id="GO:0008289">
    <property type="term" value="F:lipid binding"/>
    <property type="evidence" value="ECO:0007669"/>
    <property type="project" value="UniProtKB-KW"/>
</dbReference>
<dbReference type="PANTHER" id="PTHR10972:SF88">
    <property type="entry name" value="OXYSTEROL-BINDING PROTEIN-RELATED PROTEIN 2B"/>
    <property type="match status" value="1"/>
</dbReference>
<keyword evidence="6" id="KW-0446">Lipid-binding</keyword>
<proteinExistence type="inferred from homology"/>
<dbReference type="InterPro" id="IPR011993">
    <property type="entry name" value="PH-like_dom_sf"/>
</dbReference>
<evidence type="ECO:0000256" key="1">
    <source>
        <dbReference type="ARBA" id="ARBA00003361"/>
    </source>
</evidence>
<evidence type="ECO:0000313" key="9">
    <source>
        <dbReference type="EMBL" id="KAL2548077.1"/>
    </source>
</evidence>
<dbReference type="PROSITE" id="PS50003">
    <property type="entry name" value="PH_DOMAIN"/>
    <property type="match status" value="1"/>
</dbReference>
<dbReference type="Gene3D" id="3.30.70.3490">
    <property type="match status" value="1"/>
</dbReference>
<dbReference type="SUPFAM" id="SSF50729">
    <property type="entry name" value="PH domain-like"/>
    <property type="match status" value="1"/>
</dbReference>
<dbReference type="EMBL" id="JBFOLJ010000003">
    <property type="protein sequence ID" value="KAL2548077.1"/>
    <property type="molecule type" value="Genomic_DNA"/>
</dbReference>
<feature type="domain" description="PH" evidence="8">
    <location>
        <begin position="96"/>
        <end position="219"/>
    </location>
</feature>
<evidence type="ECO:0000256" key="5">
    <source>
        <dbReference type="ARBA" id="ARBA00023055"/>
    </source>
</evidence>
<dbReference type="AlphaFoldDB" id="A0ABD1WES2"/>
<dbReference type="InterPro" id="IPR001849">
    <property type="entry name" value="PH_domain"/>
</dbReference>
<dbReference type="Gene3D" id="2.40.160.120">
    <property type="match status" value="1"/>
</dbReference>
<evidence type="ECO:0000256" key="4">
    <source>
        <dbReference type="ARBA" id="ARBA00023054"/>
    </source>
</evidence>